<dbReference type="EMBL" id="CADEBC010000477">
    <property type="protein sequence ID" value="CAB3232361.1"/>
    <property type="molecule type" value="Genomic_DNA"/>
</dbReference>
<dbReference type="GO" id="GO:0016758">
    <property type="term" value="F:hexosyltransferase activity"/>
    <property type="evidence" value="ECO:0007669"/>
    <property type="project" value="InterPro"/>
</dbReference>
<dbReference type="Pfam" id="PF01762">
    <property type="entry name" value="Galactosyl_T"/>
    <property type="match status" value="1"/>
</dbReference>
<keyword evidence="5" id="KW-0812">Transmembrane</keyword>
<reference evidence="11 12" key="1">
    <citation type="submission" date="2020-04" db="EMBL/GenBank/DDBJ databases">
        <authorList>
            <person name="Wallbank WR R."/>
            <person name="Pardo Diaz C."/>
            <person name="Kozak K."/>
            <person name="Martin S."/>
            <person name="Jiggins C."/>
            <person name="Moest M."/>
            <person name="Warren A I."/>
            <person name="Byers J.R.P. K."/>
            <person name="Montejo-Kovacevich G."/>
            <person name="Yen C E."/>
        </authorList>
    </citation>
    <scope>NUCLEOTIDE SEQUENCE [LARGE SCALE GENOMIC DNA]</scope>
</reference>
<organism evidence="11 12">
    <name type="scientific">Arctia plantaginis</name>
    <name type="common">Wood tiger moth</name>
    <name type="synonym">Phalaena plantaginis</name>
    <dbReference type="NCBI Taxonomy" id="874455"/>
    <lineage>
        <taxon>Eukaryota</taxon>
        <taxon>Metazoa</taxon>
        <taxon>Ecdysozoa</taxon>
        <taxon>Arthropoda</taxon>
        <taxon>Hexapoda</taxon>
        <taxon>Insecta</taxon>
        <taxon>Pterygota</taxon>
        <taxon>Neoptera</taxon>
        <taxon>Endopterygota</taxon>
        <taxon>Lepidoptera</taxon>
        <taxon>Glossata</taxon>
        <taxon>Ditrysia</taxon>
        <taxon>Noctuoidea</taxon>
        <taxon>Erebidae</taxon>
        <taxon>Arctiinae</taxon>
        <taxon>Arctia</taxon>
    </lineage>
</organism>
<keyword evidence="8 10" id="KW-0333">Golgi apparatus</keyword>
<dbReference type="Proteomes" id="UP000494106">
    <property type="component" value="Unassembled WGS sequence"/>
</dbReference>
<gene>
    <name evidence="11" type="ORF">APLA_LOCUS4787</name>
</gene>
<evidence type="ECO:0000256" key="7">
    <source>
        <dbReference type="ARBA" id="ARBA00022989"/>
    </source>
</evidence>
<evidence type="ECO:0000256" key="3">
    <source>
        <dbReference type="ARBA" id="ARBA00022676"/>
    </source>
</evidence>
<keyword evidence="12" id="KW-1185">Reference proteome</keyword>
<dbReference type="OrthoDB" id="5512589at2759"/>
<evidence type="ECO:0000256" key="1">
    <source>
        <dbReference type="ARBA" id="ARBA00004323"/>
    </source>
</evidence>
<protein>
    <recommendedName>
        <fullName evidence="10">Hexosyltransferase</fullName>
        <ecNumber evidence="10">2.4.1.-</ecNumber>
    </recommendedName>
</protein>
<evidence type="ECO:0000256" key="5">
    <source>
        <dbReference type="ARBA" id="ARBA00022692"/>
    </source>
</evidence>
<evidence type="ECO:0000313" key="11">
    <source>
        <dbReference type="EMBL" id="CAB3232361.1"/>
    </source>
</evidence>
<evidence type="ECO:0000256" key="2">
    <source>
        <dbReference type="ARBA" id="ARBA00008661"/>
    </source>
</evidence>
<name>A0A8S0ZKX3_ARCPL</name>
<comment type="subcellular location">
    <subcellularLocation>
        <location evidence="1 10">Golgi apparatus membrane</location>
        <topology evidence="1 10">Single-pass type II membrane protein</topology>
    </subcellularLocation>
</comment>
<evidence type="ECO:0000256" key="4">
    <source>
        <dbReference type="ARBA" id="ARBA00022679"/>
    </source>
</evidence>
<evidence type="ECO:0000256" key="6">
    <source>
        <dbReference type="ARBA" id="ARBA00022968"/>
    </source>
</evidence>
<evidence type="ECO:0000256" key="9">
    <source>
        <dbReference type="ARBA" id="ARBA00023136"/>
    </source>
</evidence>
<sequence length="354" mass="40882">MFKLIVRVVLRKAKIGIHLGRRRSICFLVLATFLLVWYSCGWLITITSKALLPPPPPDQNLDHFRRNRSLAHYMDNIQVLIEPSTTPCAGAEEVPVLILVSSAPLNYENRQAVRTTWGKHQPTYFVMGLNSNDVDEQLVDNYVEAKQYGDLVLFELHDHYQNLTLKSALMIQWALRNCPQAEFMFKTDDDVLVNPWTLKLVLKENPDAALLGYKIEDTLVHRDEYTKWFMPRWLFNTDVVPQYLSGTGYLINGVNLENILKKAYKVPLVNLEDVYFTYLVAHRTLSLPLTHDRRLSPHKPWLPLACAYWTLASMHSLSPDEMITAWSKIEKIADQDATSCGFFKSYLESDFLLY</sequence>
<evidence type="ECO:0000313" key="12">
    <source>
        <dbReference type="Proteomes" id="UP000494106"/>
    </source>
</evidence>
<proteinExistence type="inferred from homology"/>
<dbReference type="GO" id="GO:0000139">
    <property type="term" value="C:Golgi membrane"/>
    <property type="evidence" value="ECO:0007669"/>
    <property type="project" value="UniProtKB-SubCell"/>
</dbReference>
<dbReference type="EC" id="2.4.1.-" evidence="10"/>
<accession>A0A8S0ZKX3</accession>
<keyword evidence="6" id="KW-0735">Signal-anchor</keyword>
<comment type="caution">
    <text evidence="11">The sequence shown here is derived from an EMBL/GenBank/DDBJ whole genome shotgun (WGS) entry which is preliminary data.</text>
</comment>
<dbReference type="PANTHER" id="PTHR11214">
    <property type="entry name" value="BETA-1,3-N-ACETYLGLUCOSAMINYLTRANSFERASE"/>
    <property type="match status" value="1"/>
</dbReference>
<evidence type="ECO:0000256" key="8">
    <source>
        <dbReference type="ARBA" id="ARBA00023034"/>
    </source>
</evidence>
<keyword evidence="4" id="KW-0808">Transferase</keyword>
<keyword evidence="9" id="KW-0472">Membrane</keyword>
<evidence type="ECO:0000256" key="10">
    <source>
        <dbReference type="RuleBase" id="RU363063"/>
    </source>
</evidence>
<dbReference type="Gene3D" id="3.90.550.50">
    <property type="match status" value="1"/>
</dbReference>
<dbReference type="AlphaFoldDB" id="A0A8S0ZKX3"/>
<comment type="similarity">
    <text evidence="2 10">Belongs to the glycosyltransferase 31 family.</text>
</comment>
<dbReference type="InterPro" id="IPR002659">
    <property type="entry name" value="Glyco_trans_31"/>
</dbReference>
<dbReference type="GO" id="GO:0006493">
    <property type="term" value="P:protein O-linked glycosylation"/>
    <property type="evidence" value="ECO:0007669"/>
    <property type="project" value="TreeGrafter"/>
</dbReference>
<keyword evidence="3 10" id="KW-0328">Glycosyltransferase</keyword>
<dbReference type="PANTHER" id="PTHR11214:SF3">
    <property type="entry name" value="BETA-1,3-GALACTOSYLTRANSFERASE 6"/>
    <property type="match status" value="1"/>
</dbReference>
<keyword evidence="7" id="KW-1133">Transmembrane helix</keyword>